<dbReference type="RefSeq" id="WP_254752277.1">
    <property type="nucleotide sequence ID" value="NZ_JANCLV010000015.1"/>
</dbReference>
<comment type="caution">
    <text evidence="2">The sequence shown here is derived from an EMBL/GenBank/DDBJ whole genome shotgun (WGS) entry which is preliminary data.</text>
</comment>
<evidence type="ECO:0000313" key="3">
    <source>
        <dbReference type="Proteomes" id="UP001524318"/>
    </source>
</evidence>
<gene>
    <name evidence="2" type="ORF">NFC73_17575</name>
</gene>
<evidence type="ECO:0000256" key="1">
    <source>
        <dbReference type="SAM" id="MobiDB-lite"/>
    </source>
</evidence>
<accession>A0ABT1LSX6</accession>
<dbReference type="EMBL" id="JANCLV010000015">
    <property type="protein sequence ID" value="MCP9001522.1"/>
    <property type="molecule type" value="Genomic_DNA"/>
</dbReference>
<feature type="region of interest" description="Disordered" evidence="1">
    <location>
        <begin position="69"/>
        <end position="110"/>
    </location>
</feature>
<sequence>MVVRSVFVAGFLEVVLQFLLRLPAALTYGPHLLRRRSGVGVLVWAVILQAVRDLLAHTEIIPPCVSVGKAPRHVETNDGGRSRRRPTVAGAQPISGLRDSDHRGGNPAAG</sequence>
<keyword evidence="3" id="KW-1185">Reference proteome</keyword>
<evidence type="ECO:0008006" key="4">
    <source>
        <dbReference type="Google" id="ProtNLM"/>
    </source>
</evidence>
<reference evidence="2 3" key="1">
    <citation type="submission" date="2022-06" db="EMBL/GenBank/DDBJ databases">
        <title>Pseudarthrobacter sp. strain RMG13 Genome sequencing and assembly.</title>
        <authorList>
            <person name="Kim I."/>
        </authorList>
    </citation>
    <scope>NUCLEOTIDE SEQUENCE [LARGE SCALE GENOMIC DNA]</scope>
    <source>
        <strain evidence="2 3">RMG13</strain>
    </source>
</reference>
<protein>
    <recommendedName>
        <fullName evidence="4">Secreted protein</fullName>
    </recommendedName>
</protein>
<proteinExistence type="predicted"/>
<feature type="compositionally biased region" description="Basic and acidic residues" evidence="1">
    <location>
        <begin position="72"/>
        <end position="81"/>
    </location>
</feature>
<name>A0ABT1LSX6_9MICC</name>
<organism evidence="2 3">
    <name type="scientific">Pseudarthrobacter humi</name>
    <dbReference type="NCBI Taxonomy" id="2952523"/>
    <lineage>
        <taxon>Bacteria</taxon>
        <taxon>Bacillati</taxon>
        <taxon>Actinomycetota</taxon>
        <taxon>Actinomycetes</taxon>
        <taxon>Micrococcales</taxon>
        <taxon>Micrococcaceae</taxon>
        <taxon>Pseudarthrobacter</taxon>
    </lineage>
</organism>
<evidence type="ECO:0000313" key="2">
    <source>
        <dbReference type="EMBL" id="MCP9001522.1"/>
    </source>
</evidence>
<dbReference type="Proteomes" id="UP001524318">
    <property type="component" value="Unassembled WGS sequence"/>
</dbReference>